<proteinExistence type="predicted"/>
<organism evidence="1 2">
    <name type="scientific">Vibrio parahaemolyticus</name>
    <dbReference type="NCBI Taxonomy" id="670"/>
    <lineage>
        <taxon>Bacteria</taxon>
        <taxon>Pseudomonadati</taxon>
        <taxon>Pseudomonadota</taxon>
        <taxon>Gammaproteobacteria</taxon>
        <taxon>Vibrionales</taxon>
        <taxon>Vibrionaceae</taxon>
        <taxon>Vibrio</taxon>
    </lineage>
</organism>
<keyword evidence="1" id="KW-0547">Nucleotide-binding</keyword>
<name>A0A7Y0S911_VIBPH</name>
<keyword evidence="1" id="KW-0347">Helicase</keyword>
<evidence type="ECO:0000313" key="1">
    <source>
        <dbReference type="EMBL" id="NMU28407.1"/>
    </source>
</evidence>
<dbReference type="AlphaFoldDB" id="A0A7Y0S911"/>
<dbReference type="EMBL" id="JABCLD010001997">
    <property type="protein sequence ID" value="NMU28407.1"/>
    <property type="molecule type" value="Genomic_DNA"/>
</dbReference>
<dbReference type="GO" id="GO:0004386">
    <property type="term" value="F:helicase activity"/>
    <property type="evidence" value="ECO:0007669"/>
    <property type="project" value="UniProtKB-KW"/>
</dbReference>
<protein>
    <submittedName>
        <fullName evidence="1">ATP-dependent helicase</fullName>
    </submittedName>
</protein>
<reference evidence="1 2" key="1">
    <citation type="submission" date="2020-04" db="EMBL/GenBank/DDBJ databases">
        <title>Whole-genome sequencing of Vibrio spp. from China reveals different genetic environments of blaCTX-M-14 among diverse lineages.</title>
        <authorList>
            <person name="Zheng Z."/>
            <person name="Ye L."/>
            <person name="Chen S."/>
        </authorList>
    </citation>
    <scope>NUCLEOTIDE SEQUENCE [LARGE SCALE GENOMIC DNA]</scope>
    <source>
        <strain evidence="1 2">Vb0574</strain>
    </source>
</reference>
<keyword evidence="1" id="KW-0378">Hydrolase</keyword>
<accession>A0A7Y0S911</accession>
<sequence>QIIEVVNKIRDDSIIQEPIYEDKNHGSVVFFHKSSENKIEIAKQFLSLYSDELEGSTDLDENSSCKINCLVLTNQLMAEFNGFKDVYNAFKSSTIYYDQLSTLVLSQQLEKLHPTALS</sequence>
<evidence type="ECO:0000313" key="2">
    <source>
        <dbReference type="Proteomes" id="UP000555836"/>
    </source>
</evidence>
<keyword evidence="1" id="KW-0067">ATP-binding</keyword>
<gene>
    <name evidence="1" type="ORF">HKB21_22620</name>
</gene>
<feature type="non-terminal residue" evidence="1">
    <location>
        <position position="118"/>
    </location>
</feature>
<dbReference type="Proteomes" id="UP000555836">
    <property type="component" value="Unassembled WGS sequence"/>
</dbReference>
<feature type="non-terminal residue" evidence="1">
    <location>
        <position position="1"/>
    </location>
</feature>
<comment type="caution">
    <text evidence="1">The sequence shown here is derived from an EMBL/GenBank/DDBJ whole genome shotgun (WGS) entry which is preliminary data.</text>
</comment>